<evidence type="ECO:0000256" key="1">
    <source>
        <dbReference type="ARBA" id="ARBA00007257"/>
    </source>
</evidence>
<dbReference type="Gene3D" id="2.60.40.10">
    <property type="entry name" value="Immunoglobulins"/>
    <property type="match status" value="6"/>
</dbReference>
<evidence type="ECO:0000313" key="8">
    <source>
        <dbReference type="EMBL" id="SDY73553.1"/>
    </source>
</evidence>
<keyword evidence="3" id="KW-0732">Signal</keyword>
<gene>
    <name evidence="8" type="ORF">SAMN05660462_00765</name>
</gene>
<feature type="domain" description="Collagen binding" evidence="6">
    <location>
        <begin position="632"/>
        <end position="785"/>
    </location>
</feature>
<feature type="domain" description="SpaA-like prealbumin fold" evidence="7">
    <location>
        <begin position="1461"/>
        <end position="1548"/>
    </location>
</feature>
<keyword evidence="5" id="KW-0472">Membrane</keyword>
<evidence type="ECO:0000259" key="6">
    <source>
        <dbReference type="Pfam" id="PF05737"/>
    </source>
</evidence>
<feature type="domain" description="SpaA-like prealbumin fold" evidence="7">
    <location>
        <begin position="1166"/>
        <end position="1243"/>
    </location>
</feature>
<dbReference type="SUPFAM" id="SSF49478">
    <property type="entry name" value="Cna protein B-type domain"/>
    <property type="match status" value="5"/>
</dbReference>
<dbReference type="Pfam" id="PF17963">
    <property type="entry name" value="Big_9"/>
    <property type="match status" value="1"/>
</dbReference>
<feature type="domain" description="SpaA-like prealbumin fold" evidence="7">
    <location>
        <begin position="1065"/>
        <end position="1157"/>
    </location>
</feature>
<dbReference type="NCBIfam" id="TIGR01167">
    <property type="entry name" value="LPXTG_anchor"/>
    <property type="match status" value="1"/>
</dbReference>
<protein>
    <submittedName>
        <fullName evidence="8">LPXTG-motif cell wall anchor domain-containing protein</fullName>
    </submittedName>
</protein>
<evidence type="ECO:0000256" key="4">
    <source>
        <dbReference type="SAM" id="MobiDB-lite"/>
    </source>
</evidence>
<reference evidence="8 9" key="1">
    <citation type="submission" date="2016-10" db="EMBL/GenBank/DDBJ databases">
        <authorList>
            <person name="de Groot N.N."/>
        </authorList>
    </citation>
    <scope>NUCLEOTIDE SEQUENCE [LARGE SCALE GENOMIC DNA]</scope>
    <source>
        <strain evidence="8 9">DSM 21650</strain>
    </source>
</reference>
<feature type="compositionally biased region" description="Basic and acidic residues" evidence="4">
    <location>
        <begin position="1614"/>
        <end position="1629"/>
    </location>
</feature>
<dbReference type="InterPro" id="IPR013783">
    <property type="entry name" value="Ig-like_fold"/>
</dbReference>
<keyword evidence="5" id="KW-0812">Transmembrane</keyword>
<dbReference type="Pfam" id="PF05737">
    <property type="entry name" value="Collagen_bind"/>
    <property type="match status" value="4"/>
</dbReference>
<feature type="transmembrane region" description="Helical" evidence="5">
    <location>
        <begin position="1709"/>
        <end position="1725"/>
    </location>
</feature>
<dbReference type="STRING" id="415015.SAMN05660462_00765"/>
<feature type="domain" description="SpaA-like prealbumin fold" evidence="7">
    <location>
        <begin position="960"/>
        <end position="1047"/>
    </location>
</feature>
<feature type="domain" description="SpaA-like prealbumin fold" evidence="7">
    <location>
        <begin position="1256"/>
        <end position="1353"/>
    </location>
</feature>
<dbReference type="RefSeq" id="WP_176967856.1">
    <property type="nucleotide sequence ID" value="NZ_FNQE01000006.1"/>
</dbReference>
<evidence type="ECO:0000256" key="3">
    <source>
        <dbReference type="ARBA" id="ARBA00022729"/>
    </source>
</evidence>
<sequence length="1730" mass="190370">MLFNKSKYKIIMMIILAMLLQIAAPVAEYVYAEVMNGEGGETVTEAVYIPSEMISFSLVVNGIDLATADETTIEALELEQKQEAKFTIVFNVNLENDAYLYKTGDYFEFDFPTAIKDFGNLSGYTSPDVGEPKFSYKYEGGKVKVYLSEDLDPLNHISNEVIVTLNFSSEFGFSGDDLEQKIEIPTPGQAGGTKTIKLTFKPKTKDEKMSKESLGVTIIDGERYIDWVIWVNKAGKALNNATITDVPSSKPAHIIVENSVNVARYDIGLSGVIDEMGAGTTVSTDTNFPINSLIGKYAYKITYRTKVIEDSPSGPQEFKNTATLTSPGFTTETFTGSQSITYGKALEKIRISGDNYESNWEIRYNYNLASIPEPGEGEFNIVDTLSGPHNIDTSSIKVYKMSTDANGNVVDTGTEIGGLSGGENPNGPSYTITTVQDEESNVKGFKLKFDGPVTDAYRIVYQAKYDKDFYTGPSATVTNTVNAGSHKDSKSYTVGQNILKKSHTLDLANQELTWKITIKADNADITNLKLADVFASKDTVTGIGEQSLEGTITITESTGHTITPNSDSTKGFTITNINITKGKTATITYKTKYAVGEDGKVASEYKNTATATWGDYTVTVSDSYKPKTTTTNNGRKEGNYNYSTQTFTWGIIVNFNKKDIQGAILTDTLGPGHDIVADSLKIYNFTPYGSDDTKGTKGDPSNLIAETDYTVSYNATNGKSTGYTLTFKSDLESGKNNKAYYIEYETRDSDNIIGLSTGEQAEQNDEDKGKYTNTATFKTKDTTTHTLESKPVTVNNANHLISKSVSGNASSNSDRVLTWTIDINKSLSNIGMVTLKDIPSNNLMLLPDTIRVREIKIASNGSITYGSWISPNPAPTLNNEEGSFTLDLGNLSSPERKAVQVQYKTLVLEANNTNESFTNEATITYEGSEDTGEGQDNDSKVEQKFKFSFSDATSSSKKGNVKFKKVGYDNATENKVDLGNVEFQLIKKIGNNHYIIREATSEENGEFVFNSVGYGTYLIREVSAPAGYIKMEDQPFTMGTDTDIKLSGNEAKVIELTNTKINQGFKLTKIDEKEPSIKLAGVEFELFKHDGIPVTKDRNENDIIGKLTTDVNGIILIDDLPTGKYYLKEIKAPEGYWLDEGHIEFEIKAENIEIIDLGNITNTKQGDLIVKKIDKDNNNSLPGAEFTLYDNSKNIIATATTNADGIAKFTNIKYGSYILNETKAPSGYVGYSEDINITIALPEQEEVVQNEKIHQAVELTKVDESDANIRLSGAVFELYKTDGTHVKQNEKGEDIGDEGRISTNIDGKISINNLEPDEYYFKEVKSPEYYLLPENYTISFKIEENQTTITSVTAKNIRGEGNIILTKVGVVEGEPDTKTPLEGVEFTLKKGDTVIASGTTKADGTLAFNNLPYDTYTILETKALDEYVPNTTSITVVLDGEGTNGKEVTVGPIENIKKDYSVKLTKYNWNKSEVLKDAIFELRKEGLDGEYEVVEGIDVEDLTTDENGEIHLENLEAGSYQLIETKAPAGYRLDKTPVEFEINENQIEPTKVEKINYRIPPVDPDPGPGPGPKPDPEKPTEPPTSPEEPTVPTEPEEPTVPTDPEEPTIPEEQPTVKEETPKETPKEGEVEVPEGSDPKVKNPPENGTVTIDEDGRWKYTPNPGFVGKDRFTIIIKHPDGTEEEIFIEIDVEDVPLGTVLPKTGEGSKLGYYLTGLLLVLLGVFLRRKII</sequence>
<dbReference type="Gene3D" id="2.60.40.3440">
    <property type="match status" value="1"/>
</dbReference>
<feature type="region of interest" description="Disordered" evidence="4">
    <location>
        <begin position="1542"/>
        <end position="1655"/>
    </location>
</feature>
<accession>A0A1H3MAD7</accession>
<dbReference type="Gene3D" id="2.60.40.740">
    <property type="match status" value="4"/>
</dbReference>
<dbReference type="InterPro" id="IPR008456">
    <property type="entry name" value="Collagen-bd_dom"/>
</dbReference>
<feature type="compositionally biased region" description="Pro residues" evidence="4">
    <location>
        <begin position="1561"/>
        <end position="1573"/>
    </location>
</feature>
<evidence type="ECO:0000256" key="5">
    <source>
        <dbReference type="SAM" id="Phobius"/>
    </source>
</evidence>
<dbReference type="EMBL" id="FNQE01000006">
    <property type="protein sequence ID" value="SDY73553.1"/>
    <property type="molecule type" value="Genomic_DNA"/>
</dbReference>
<feature type="domain" description="SpaA-like prealbumin fold" evidence="7">
    <location>
        <begin position="1375"/>
        <end position="1444"/>
    </location>
</feature>
<organism evidence="8 9">
    <name type="scientific">Proteiniborus ethanoligenes</name>
    <dbReference type="NCBI Taxonomy" id="415015"/>
    <lineage>
        <taxon>Bacteria</taxon>
        <taxon>Bacillati</taxon>
        <taxon>Bacillota</taxon>
        <taxon>Clostridia</taxon>
        <taxon>Eubacteriales</taxon>
        <taxon>Proteiniborus</taxon>
    </lineage>
</organism>
<keyword evidence="9" id="KW-1185">Reference proteome</keyword>
<dbReference type="GO" id="GO:0005518">
    <property type="term" value="F:collagen binding"/>
    <property type="evidence" value="ECO:0007669"/>
    <property type="project" value="InterPro"/>
</dbReference>
<dbReference type="InterPro" id="IPR041033">
    <property type="entry name" value="SpaA_PFL_dom_1"/>
</dbReference>
<keyword evidence="2" id="KW-0964">Secreted</keyword>
<evidence type="ECO:0000256" key="2">
    <source>
        <dbReference type="ARBA" id="ARBA00022525"/>
    </source>
</evidence>
<name>A0A1H3MAD7_9FIRM</name>
<evidence type="ECO:0000259" key="7">
    <source>
        <dbReference type="Pfam" id="PF17802"/>
    </source>
</evidence>
<feature type="domain" description="Collagen binding" evidence="6">
    <location>
        <begin position="358"/>
        <end position="468"/>
    </location>
</feature>
<dbReference type="Pfam" id="PF17802">
    <property type="entry name" value="SpaA"/>
    <property type="match status" value="6"/>
</dbReference>
<comment type="similarity">
    <text evidence="1">Belongs to the serine-aspartate repeat-containing protein (SDr) family.</text>
</comment>
<feature type="domain" description="Collagen binding" evidence="6">
    <location>
        <begin position="224"/>
        <end position="331"/>
    </location>
</feature>
<dbReference type="SUPFAM" id="SSF49401">
    <property type="entry name" value="Bacterial adhesins"/>
    <property type="match status" value="5"/>
</dbReference>
<proteinExistence type="inferred from homology"/>
<dbReference type="Proteomes" id="UP000198625">
    <property type="component" value="Unassembled WGS sequence"/>
</dbReference>
<evidence type="ECO:0000313" key="9">
    <source>
        <dbReference type="Proteomes" id="UP000198625"/>
    </source>
</evidence>
<dbReference type="PANTHER" id="PTHR36108">
    <property type="entry name" value="COLOSSIN-B-RELATED"/>
    <property type="match status" value="1"/>
</dbReference>
<dbReference type="PANTHER" id="PTHR36108:SF13">
    <property type="entry name" value="COLOSSIN-B-RELATED"/>
    <property type="match status" value="1"/>
</dbReference>
<keyword evidence="5" id="KW-1133">Transmembrane helix</keyword>
<feature type="domain" description="Collagen binding" evidence="6">
    <location>
        <begin position="807"/>
        <end position="926"/>
    </location>
</feature>
<dbReference type="InterPro" id="IPR008966">
    <property type="entry name" value="Adhesion_dom_sf"/>
</dbReference>